<dbReference type="SMART" id="SM00382">
    <property type="entry name" value="AAA"/>
    <property type="match status" value="1"/>
</dbReference>
<evidence type="ECO:0000259" key="4">
    <source>
        <dbReference type="PROSITE" id="PS50893"/>
    </source>
</evidence>
<dbReference type="GO" id="GO:0005524">
    <property type="term" value="F:ATP binding"/>
    <property type="evidence" value="ECO:0007669"/>
    <property type="project" value="UniProtKB-KW"/>
</dbReference>
<keyword evidence="6" id="KW-1185">Reference proteome</keyword>
<reference evidence="6" key="1">
    <citation type="submission" date="2015-09" db="EMBL/GenBank/DDBJ databases">
        <authorList>
            <person name="Bertelli C."/>
        </authorList>
    </citation>
    <scope>NUCLEOTIDE SEQUENCE [LARGE SCALE GENOMIC DNA]</scope>
    <source>
        <strain evidence="6">KNic</strain>
    </source>
</reference>
<keyword evidence="5" id="KW-0378">Hydrolase</keyword>
<feature type="domain" description="ABC transporter" evidence="4">
    <location>
        <begin position="2"/>
        <end position="240"/>
    </location>
</feature>
<dbReference type="PROSITE" id="PS00211">
    <property type="entry name" value="ABC_TRANSPORTER_1"/>
    <property type="match status" value="1"/>
</dbReference>
<evidence type="ECO:0000313" key="5">
    <source>
        <dbReference type="EMBL" id="CUI16500.1"/>
    </source>
</evidence>
<dbReference type="EMBL" id="LN879502">
    <property type="protein sequence ID" value="CUI16500.1"/>
    <property type="molecule type" value="Genomic_DNA"/>
</dbReference>
<keyword evidence="3" id="KW-0067">ATP-binding</keyword>
<proteinExistence type="predicted"/>
<dbReference type="PROSITE" id="PS50893">
    <property type="entry name" value="ABC_TRANSPORTER_2"/>
    <property type="match status" value="1"/>
</dbReference>
<protein>
    <submittedName>
        <fullName evidence="5">ABC-type transporter, ATPase subunit</fullName>
        <ecNumber evidence="5">3.6.3.-</ecNumber>
    </submittedName>
</protein>
<evidence type="ECO:0000256" key="3">
    <source>
        <dbReference type="ARBA" id="ARBA00022840"/>
    </source>
</evidence>
<dbReference type="InParanoid" id="A0A0U5JCH5"/>
<evidence type="ECO:0000313" key="6">
    <source>
        <dbReference type="Proteomes" id="UP000069902"/>
    </source>
</evidence>
<dbReference type="AlphaFoldDB" id="A0A0U5JCH5"/>
<evidence type="ECO:0000256" key="1">
    <source>
        <dbReference type="ARBA" id="ARBA00022448"/>
    </source>
</evidence>
<evidence type="ECO:0000256" key="2">
    <source>
        <dbReference type="ARBA" id="ARBA00022741"/>
    </source>
</evidence>
<dbReference type="PANTHER" id="PTHR43023:SF6">
    <property type="entry name" value="INTERMEMBRANE PHOSPHOLIPID TRANSPORT SYSTEM ATP-BINDING PROTEIN MLAF"/>
    <property type="match status" value="1"/>
</dbReference>
<gene>
    <name evidence="5" type="ORF">PNK_0875</name>
</gene>
<dbReference type="EC" id="3.6.3.-" evidence="5"/>
<name>A0A0U5JCH5_9BACT</name>
<sequence>MIHAHNVWKSYGKLQVLKGLNLDILDGETLVILGRSGVGKSVLLKQIIGLEAPDEGYVEVEGERITDLNKRVYRAKIKPMGMLFQGAALFDSMDVGDNTAFYLRQHPHAAFSESEIIDRVDAALKMVGLEGTQRKMPSELSGGMRKRAALARLIVYRPQIILYDEPTTGLDPITSMQINELINKTKHELNATSIVVTHDIRSALEVGDRLAFHNDGKIAQIAPKEDFFKIDDPTLHEFFNNAIIDKSSLEKHQLSGGS</sequence>
<dbReference type="Proteomes" id="UP000069902">
    <property type="component" value="Chromosome cPNK"/>
</dbReference>
<dbReference type="Gene3D" id="3.40.50.300">
    <property type="entry name" value="P-loop containing nucleotide triphosphate hydrolases"/>
    <property type="match status" value="1"/>
</dbReference>
<dbReference type="PATRIC" id="fig|389348.3.peg.959"/>
<dbReference type="FunCoup" id="A0A0U5JCH5">
    <property type="interactions" value="210"/>
</dbReference>
<dbReference type="Pfam" id="PF00005">
    <property type="entry name" value="ABC_tran"/>
    <property type="match status" value="1"/>
</dbReference>
<keyword evidence="1" id="KW-0813">Transport</keyword>
<dbReference type="InterPro" id="IPR017871">
    <property type="entry name" value="ABC_transporter-like_CS"/>
</dbReference>
<keyword evidence="2" id="KW-0547">Nucleotide-binding</keyword>
<dbReference type="PANTHER" id="PTHR43023">
    <property type="entry name" value="PROTEIN TRIGALACTOSYLDIACYLGLYCEROL 3, CHLOROPLASTIC"/>
    <property type="match status" value="1"/>
</dbReference>
<dbReference type="InterPro" id="IPR003593">
    <property type="entry name" value="AAA+_ATPase"/>
</dbReference>
<accession>A0A0U5JCH5</accession>
<dbReference type="KEGG" id="pnl:PNK_0875"/>
<organism evidence="5 6">
    <name type="scientific">Candidatus Protochlamydia naegleriophila</name>
    <dbReference type="NCBI Taxonomy" id="389348"/>
    <lineage>
        <taxon>Bacteria</taxon>
        <taxon>Pseudomonadati</taxon>
        <taxon>Chlamydiota</taxon>
        <taxon>Chlamydiia</taxon>
        <taxon>Parachlamydiales</taxon>
        <taxon>Parachlamydiaceae</taxon>
        <taxon>Candidatus Protochlamydia</taxon>
    </lineage>
</organism>
<dbReference type="STRING" id="389348.PNK_0875"/>
<dbReference type="SUPFAM" id="SSF52540">
    <property type="entry name" value="P-loop containing nucleoside triphosphate hydrolases"/>
    <property type="match status" value="1"/>
</dbReference>
<dbReference type="InterPro" id="IPR003439">
    <property type="entry name" value="ABC_transporter-like_ATP-bd"/>
</dbReference>
<dbReference type="RefSeq" id="WP_051981921.1">
    <property type="nucleotide sequence ID" value="NZ_LN879502.1"/>
</dbReference>
<dbReference type="GO" id="GO:0016887">
    <property type="term" value="F:ATP hydrolysis activity"/>
    <property type="evidence" value="ECO:0007669"/>
    <property type="project" value="InterPro"/>
</dbReference>
<dbReference type="InterPro" id="IPR027417">
    <property type="entry name" value="P-loop_NTPase"/>
</dbReference>